<evidence type="ECO:0000313" key="3">
    <source>
        <dbReference type="Proteomes" id="UP000226177"/>
    </source>
</evidence>
<evidence type="ECO:0000313" key="2">
    <source>
        <dbReference type="EMBL" id="ALY09049.1"/>
    </source>
</evidence>
<keyword evidence="1" id="KW-0472">Membrane</keyword>
<evidence type="ECO:0000256" key="1">
    <source>
        <dbReference type="SAM" id="Phobius"/>
    </source>
</evidence>
<gene>
    <name evidence="2" type="primary">74</name>
    <name evidence="2" type="ORF">GORDON_74</name>
</gene>
<feature type="transmembrane region" description="Helical" evidence="1">
    <location>
        <begin position="35"/>
        <end position="54"/>
    </location>
</feature>
<dbReference type="KEGG" id="vg:40079416"/>
<dbReference type="Proteomes" id="UP000226177">
    <property type="component" value="Segment"/>
</dbReference>
<sequence>MRRPNFYTVVKYFWVFMFVITMFAFMMTWDFNNLWRAGFTILMILIFATADALANDKKALVK</sequence>
<dbReference type="GeneID" id="40079416"/>
<dbReference type="RefSeq" id="YP_009603535.1">
    <property type="nucleotide sequence ID" value="NC_041952.1"/>
</dbReference>
<feature type="transmembrane region" description="Helical" evidence="1">
    <location>
        <begin position="12"/>
        <end position="29"/>
    </location>
</feature>
<keyword evidence="1" id="KW-0812">Transmembrane</keyword>
<dbReference type="EMBL" id="KU160646">
    <property type="protein sequence ID" value="ALY09049.1"/>
    <property type="molecule type" value="Genomic_DNA"/>
</dbReference>
<accession>A0A0U3TJ72</accession>
<organism evidence="2 3">
    <name type="scientific">Arthrobacter phage Gordon</name>
    <dbReference type="NCBI Taxonomy" id="1772298"/>
    <lineage>
        <taxon>Viruses</taxon>
        <taxon>Duplodnaviria</taxon>
        <taxon>Heunggongvirae</taxon>
        <taxon>Uroviricota</taxon>
        <taxon>Caudoviricetes</taxon>
        <taxon>Gordonvirus</taxon>
        <taxon>Gordonvirus gordon</taxon>
    </lineage>
</organism>
<keyword evidence="1" id="KW-1133">Transmembrane helix</keyword>
<name>A0A0U3TJ72_9CAUD</name>
<dbReference type="OrthoDB" id="39292at10239"/>
<proteinExistence type="predicted"/>
<protein>
    <submittedName>
        <fullName evidence="2">Uncharacterized protein</fullName>
    </submittedName>
</protein>
<reference evidence="2 3" key="1">
    <citation type="submission" date="2015-11" db="EMBL/GenBank/DDBJ databases">
        <authorList>
            <person name="Schneider V.M."/>
            <person name="Bradley K.W."/>
            <person name="Asai D.J."/>
            <person name="Bowman C.A."/>
            <person name="Russell D.A."/>
            <person name="Pope W.H."/>
            <person name="Jacobs-Sera D."/>
            <person name="Hendrix R.W."/>
            <person name="Hatfull G.F."/>
        </authorList>
    </citation>
    <scope>NUCLEOTIDE SEQUENCE [LARGE SCALE GENOMIC DNA]</scope>
</reference>
<keyword evidence="3" id="KW-1185">Reference proteome</keyword>